<dbReference type="EMBL" id="JAADZA010000082">
    <property type="protein sequence ID" value="NEV15335.1"/>
    <property type="molecule type" value="Genomic_DNA"/>
</dbReference>
<comment type="caution">
    <text evidence="2">The sequence shown here is derived from an EMBL/GenBank/DDBJ whole genome shotgun (WGS) entry which is preliminary data.</text>
</comment>
<feature type="domain" description="Glycosyl transferase family 25" evidence="1">
    <location>
        <begin position="37"/>
        <end position="209"/>
    </location>
</feature>
<evidence type="ECO:0000313" key="2">
    <source>
        <dbReference type="EMBL" id="NEV15335.1"/>
    </source>
</evidence>
<dbReference type="InterPro" id="IPR002654">
    <property type="entry name" value="Glyco_trans_25"/>
</dbReference>
<dbReference type="Proteomes" id="UP000471190">
    <property type="component" value="Unassembled WGS sequence"/>
</dbReference>
<evidence type="ECO:0000313" key="3">
    <source>
        <dbReference type="Proteomes" id="UP000471190"/>
    </source>
</evidence>
<dbReference type="GO" id="GO:0016740">
    <property type="term" value="F:transferase activity"/>
    <property type="evidence" value="ECO:0007669"/>
    <property type="project" value="UniProtKB-KW"/>
</dbReference>
<dbReference type="AlphaFoldDB" id="A0A6P1CI95"/>
<dbReference type="Pfam" id="PF01755">
    <property type="entry name" value="Glyco_transf_25"/>
    <property type="match status" value="1"/>
</dbReference>
<keyword evidence="2" id="KW-0614">Plasmid</keyword>
<reference evidence="2 3" key="1">
    <citation type="submission" date="2020-02" db="EMBL/GenBank/DDBJ databases">
        <title>Draft genome sequence of Rhizobium tropici.</title>
        <authorList>
            <person name="Khayi S."/>
            <person name="Jemo M."/>
        </authorList>
    </citation>
    <scope>NUCLEOTIDE SEQUENCE [LARGE SCALE GENOMIC DNA]</scope>
    <source>
        <strain evidence="2 3">A12</strain>
        <plasmid evidence="2">pA12a</plasmid>
    </source>
</reference>
<proteinExistence type="predicted"/>
<evidence type="ECO:0000259" key="1">
    <source>
        <dbReference type="Pfam" id="PF01755"/>
    </source>
</evidence>
<name>A0A6P1CI95_RHITR</name>
<organism evidence="2 3">
    <name type="scientific">Rhizobium tropici</name>
    <dbReference type="NCBI Taxonomy" id="398"/>
    <lineage>
        <taxon>Bacteria</taxon>
        <taxon>Pseudomonadati</taxon>
        <taxon>Pseudomonadota</taxon>
        <taxon>Alphaproteobacteria</taxon>
        <taxon>Hyphomicrobiales</taxon>
        <taxon>Rhizobiaceae</taxon>
        <taxon>Rhizobium/Agrobacterium group</taxon>
        <taxon>Rhizobium</taxon>
    </lineage>
</organism>
<protein>
    <submittedName>
        <fullName evidence="2">Glycosyltransferase family 25 protein</fullName>
    </submittedName>
</protein>
<gene>
    <name evidence="2" type="ORF">GXW80_30790</name>
</gene>
<geneLocation type="plasmid" evidence="2">
    <name>pA12a</name>
</geneLocation>
<accession>A0A6P1CI95</accession>
<dbReference type="CDD" id="cd06532">
    <property type="entry name" value="Glyco_transf_25"/>
    <property type="match status" value="1"/>
</dbReference>
<keyword evidence="2" id="KW-0808">Transferase</keyword>
<sequence>MLFRRRLPEPLSLAAIMEKSRRAETMPETDLARLSLKVFVINLDRAVDRMSHMREMLDRLEIPFERVTAIEGRAIVLPIREFDEIGYRVLHGRKPNPAEIGCYLSHIECARRFLETENAFSLILEDDLKLPFDLINILEGAIRAESDWDILRLSTVSSGRKYAFRALDGHRCLAIALTREKGSGAYLINRAAARWFLNALLPMRLPFDLAFDLEFLAGLKSAFVYPLPISQDLHVPSQIQGNRGSFHLSRWRYASVLPFRAGLEIARALMRTSRLCFLRLRLVATFAQARRSLALFCRKNRRKTNAR</sequence>